<dbReference type="AlphaFoldDB" id="A0A1H5M3T9"/>
<proteinExistence type="predicted"/>
<dbReference type="EMBL" id="FNTV01000001">
    <property type="protein sequence ID" value="SEE83158.1"/>
    <property type="molecule type" value="Genomic_DNA"/>
</dbReference>
<organism evidence="1 2">
    <name type="scientific">Arthrobacter alpinus</name>
    <dbReference type="NCBI Taxonomy" id="656366"/>
    <lineage>
        <taxon>Bacteria</taxon>
        <taxon>Bacillati</taxon>
        <taxon>Actinomycetota</taxon>
        <taxon>Actinomycetes</taxon>
        <taxon>Micrococcales</taxon>
        <taxon>Micrococcaceae</taxon>
        <taxon>Arthrobacter</taxon>
    </lineage>
</organism>
<evidence type="ECO:0000313" key="1">
    <source>
        <dbReference type="EMBL" id="SEE83158.1"/>
    </source>
</evidence>
<name>A0A1H5M3T9_9MICC</name>
<gene>
    <name evidence="1" type="ORF">SAMN04489740_2709</name>
</gene>
<evidence type="ECO:0000313" key="2">
    <source>
        <dbReference type="Proteomes" id="UP000182725"/>
    </source>
</evidence>
<protein>
    <submittedName>
        <fullName evidence="1">Uncharacterized protein</fullName>
    </submittedName>
</protein>
<reference evidence="1 2" key="1">
    <citation type="submission" date="2016-10" db="EMBL/GenBank/DDBJ databases">
        <authorList>
            <person name="de Groot N.N."/>
        </authorList>
    </citation>
    <scope>NUCLEOTIDE SEQUENCE [LARGE SCALE GENOMIC DNA]</scope>
    <source>
        <strain evidence="1 2">DSM 22274</strain>
    </source>
</reference>
<dbReference type="Proteomes" id="UP000182725">
    <property type="component" value="Unassembled WGS sequence"/>
</dbReference>
<sequence length="88" mass="10160">MSAYQERRVEARKSHRCTSCDRRVIRAGDVYLRAVLFPSDDGNPYTVPLTIKECGKCAERYGRLYLIEPLPEPQNHDVYLNAMREGRG</sequence>
<accession>A0A1H5M3T9</accession>